<evidence type="ECO:0000313" key="7">
    <source>
        <dbReference type="EMBL" id="NMM49154.1"/>
    </source>
</evidence>
<comment type="caution">
    <text evidence="7">The sequence shown here is derived from an EMBL/GenBank/DDBJ whole genome shotgun (WGS) entry which is preliminary data.</text>
</comment>
<keyword evidence="3 6" id="KW-0812">Transmembrane</keyword>
<keyword evidence="4 6" id="KW-1133">Transmembrane helix</keyword>
<keyword evidence="8" id="KW-1185">Reference proteome</keyword>
<dbReference type="AlphaFoldDB" id="A0A848J3U4"/>
<dbReference type="InterPro" id="IPR050833">
    <property type="entry name" value="Poly_Biosynth_Transport"/>
</dbReference>
<evidence type="ECO:0000256" key="4">
    <source>
        <dbReference type="ARBA" id="ARBA00022989"/>
    </source>
</evidence>
<evidence type="ECO:0000256" key="2">
    <source>
        <dbReference type="ARBA" id="ARBA00022475"/>
    </source>
</evidence>
<feature type="transmembrane region" description="Helical" evidence="6">
    <location>
        <begin position="186"/>
        <end position="208"/>
    </location>
</feature>
<feature type="transmembrane region" description="Helical" evidence="6">
    <location>
        <begin position="375"/>
        <end position="393"/>
    </location>
</feature>
<evidence type="ECO:0000256" key="5">
    <source>
        <dbReference type="ARBA" id="ARBA00023136"/>
    </source>
</evidence>
<feature type="transmembrane region" description="Helical" evidence="6">
    <location>
        <begin position="228"/>
        <end position="245"/>
    </location>
</feature>
<keyword evidence="5 6" id="KW-0472">Membrane</keyword>
<feature type="transmembrane region" description="Helical" evidence="6">
    <location>
        <begin position="399"/>
        <end position="420"/>
    </location>
</feature>
<proteinExistence type="predicted"/>
<evidence type="ECO:0000256" key="1">
    <source>
        <dbReference type="ARBA" id="ARBA00004651"/>
    </source>
</evidence>
<reference evidence="7 8" key="1">
    <citation type="submission" date="2020-04" db="EMBL/GenBank/DDBJ databases">
        <title>Flammeovirgaceae bacterium KN852 isolated from deep sea.</title>
        <authorList>
            <person name="Zhang D.-C."/>
        </authorList>
    </citation>
    <scope>NUCLEOTIDE SEQUENCE [LARGE SCALE GENOMIC DNA]</scope>
    <source>
        <strain evidence="7 8">KN852</strain>
    </source>
</reference>
<dbReference type="PANTHER" id="PTHR30250:SF11">
    <property type="entry name" value="O-ANTIGEN TRANSPORTER-RELATED"/>
    <property type="match status" value="1"/>
</dbReference>
<organism evidence="7 8">
    <name type="scientific">Marinigracilibium pacificum</name>
    <dbReference type="NCBI Taxonomy" id="2729599"/>
    <lineage>
        <taxon>Bacteria</taxon>
        <taxon>Pseudomonadati</taxon>
        <taxon>Bacteroidota</taxon>
        <taxon>Cytophagia</taxon>
        <taxon>Cytophagales</taxon>
        <taxon>Flammeovirgaceae</taxon>
        <taxon>Marinigracilibium</taxon>
    </lineage>
</organism>
<feature type="transmembrane region" description="Helical" evidence="6">
    <location>
        <begin position="456"/>
        <end position="478"/>
    </location>
</feature>
<comment type="subcellular location">
    <subcellularLocation>
        <location evidence="1">Cell membrane</location>
        <topology evidence="1">Multi-pass membrane protein</topology>
    </subcellularLocation>
</comment>
<keyword evidence="2" id="KW-1003">Cell membrane</keyword>
<dbReference type="PANTHER" id="PTHR30250">
    <property type="entry name" value="PST FAMILY PREDICTED COLANIC ACID TRANSPORTER"/>
    <property type="match status" value="1"/>
</dbReference>
<feature type="transmembrane region" description="Helical" evidence="6">
    <location>
        <begin position="45"/>
        <end position="72"/>
    </location>
</feature>
<dbReference type="RefSeq" id="WP_169681863.1">
    <property type="nucleotide sequence ID" value="NZ_JABBNU010000007.1"/>
</dbReference>
<feature type="transmembrane region" description="Helical" evidence="6">
    <location>
        <begin position="307"/>
        <end position="332"/>
    </location>
</feature>
<dbReference type="Proteomes" id="UP000559010">
    <property type="component" value="Unassembled WGS sequence"/>
</dbReference>
<feature type="transmembrane region" description="Helical" evidence="6">
    <location>
        <begin position="160"/>
        <end position="180"/>
    </location>
</feature>
<sequence>MPIKDSYLLKQGFFSTFFTYSGVAVGAFNYMYLFPKVFTTTEIGLIRTILSVAGLLVPLAQFGLAQIVIKFFEEYKLKNNQHGFIGLTIIFAAILSISFYIISLFCEPLFIGFFKERTAEIIPYYQNIVLITVLLSLYNTTESISRVYNKLSYSYFLRNLLLRLFISLSAILFALQIFNLDKVVTFITYGHLICFILLIPLVIGLIGLKRSILPKREHIQESRKFINYGFYSFLALSGGLILLQVDTIMVSKLMGLDSSGVYSTLFFFAIVIELPGKIIRTIYTPLISSEFARSNFEEINKYYKKAAYGQTIIATLIFAIILASLESIIKIIPNYEEYLAAKNIVIILGLAKMTDMISGNNSEIIAVSKYYRYNVYAILILAVCTVLFNYILIPEFGMNGAAFASLISLALFNILKYTFLKRKLNLQPLGKSYLKMTIFVILVLGIAYFLPQYDSILLTIVLNTSLIGVLYLILYKIFPFHPDINSWLNEKGIKI</sequence>
<feature type="transmembrane region" description="Helical" evidence="6">
    <location>
        <begin position="265"/>
        <end position="286"/>
    </location>
</feature>
<protein>
    <recommendedName>
        <fullName evidence="9">O-antigen/teichoic acid export membrane protein</fullName>
    </recommendedName>
</protein>
<feature type="transmembrane region" description="Helical" evidence="6">
    <location>
        <begin position="84"/>
        <end position="102"/>
    </location>
</feature>
<accession>A0A848J3U4</accession>
<name>A0A848J3U4_9BACT</name>
<feature type="transmembrane region" description="Helical" evidence="6">
    <location>
        <begin position="432"/>
        <end position="450"/>
    </location>
</feature>
<dbReference type="GO" id="GO:0005886">
    <property type="term" value="C:plasma membrane"/>
    <property type="evidence" value="ECO:0007669"/>
    <property type="project" value="UniProtKB-SubCell"/>
</dbReference>
<evidence type="ECO:0000256" key="6">
    <source>
        <dbReference type="SAM" id="Phobius"/>
    </source>
</evidence>
<feature type="transmembrane region" description="Helical" evidence="6">
    <location>
        <begin position="12"/>
        <end position="33"/>
    </location>
</feature>
<gene>
    <name evidence="7" type="ORF">HH304_12155</name>
</gene>
<dbReference type="EMBL" id="JABBNU010000007">
    <property type="protein sequence ID" value="NMM49154.1"/>
    <property type="molecule type" value="Genomic_DNA"/>
</dbReference>
<evidence type="ECO:0008006" key="9">
    <source>
        <dbReference type="Google" id="ProtNLM"/>
    </source>
</evidence>
<evidence type="ECO:0000256" key="3">
    <source>
        <dbReference type="ARBA" id="ARBA00022692"/>
    </source>
</evidence>
<feature type="transmembrane region" description="Helical" evidence="6">
    <location>
        <begin position="122"/>
        <end position="139"/>
    </location>
</feature>
<evidence type="ECO:0000313" key="8">
    <source>
        <dbReference type="Proteomes" id="UP000559010"/>
    </source>
</evidence>